<dbReference type="SUPFAM" id="SSF55785">
    <property type="entry name" value="PYP-like sensor domain (PAS domain)"/>
    <property type="match status" value="1"/>
</dbReference>
<dbReference type="PROSITE" id="PS50112">
    <property type="entry name" value="PAS"/>
    <property type="match status" value="1"/>
</dbReference>
<dbReference type="InterPro" id="IPR003660">
    <property type="entry name" value="HAMP_dom"/>
</dbReference>
<feature type="transmembrane region" description="Helical" evidence="1">
    <location>
        <begin position="74"/>
        <end position="92"/>
    </location>
</feature>
<protein>
    <submittedName>
        <fullName evidence="4">HAMP domain-containing protein</fullName>
    </submittedName>
</protein>
<reference evidence="5" key="1">
    <citation type="journal article" date="2019" name="Int. J. Syst. Evol. Microbiol.">
        <title>The Global Catalogue of Microorganisms (GCM) 10K type strain sequencing project: providing services to taxonomists for standard genome sequencing and annotation.</title>
        <authorList>
            <consortium name="The Broad Institute Genomics Platform"/>
            <consortium name="The Broad Institute Genome Sequencing Center for Infectious Disease"/>
            <person name="Wu L."/>
            <person name="Ma J."/>
        </authorList>
    </citation>
    <scope>NUCLEOTIDE SEQUENCE [LARGE SCALE GENOMIC DNA]</scope>
    <source>
        <strain evidence="5">NBRC 111756</strain>
    </source>
</reference>
<gene>
    <name evidence="4" type="ORF">ACFQDL_02605</name>
</gene>
<dbReference type="Proteomes" id="UP001596422">
    <property type="component" value="Unassembled WGS sequence"/>
</dbReference>
<dbReference type="EMBL" id="JBHSWE010000001">
    <property type="protein sequence ID" value="MFC6669123.1"/>
    <property type="molecule type" value="Genomic_DNA"/>
</dbReference>
<accession>A0ABW1ZUW7</accession>
<evidence type="ECO:0000256" key="1">
    <source>
        <dbReference type="SAM" id="Phobius"/>
    </source>
</evidence>
<name>A0ABW1ZUW7_9GAMM</name>
<dbReference type="CDD" id="cd06225">
    <property type="entry name" value="HAMP"/>
    <property type="match status" value="1"/>
</dbReference>
<keyword evidence="1" id="KW-0812">Transmembrane</keyword>
<organism evidence="4 5">
    <name type="scientific">Marinobacterium aestuariivivens</name>
    <dbReference type="NCBI Taxonomy" id="1698799"/>
    <lineage>
        <taxon>Bacteria</taxon>
        <taxon>Pseudomonadati</taxon>
        <taxon>Pseudomonadota</taxon>
        <taxon>Gammaproteobacteria</taxon>
        <taxon>Oceanospirillales</taxon>
        <taxon>Oceanospirillaceae</taxon>
        <taxon>Marinobacterium</taxon>
    </lineage>
</organism>
<keyword evidence="5" id="KW-1185">Reference proteome</keyword>
<keyword evidence="1" id="KW-0472">Membrane</keyword>
<evidence type="ECO:0000313" key="4">
    <source>
        <dbReference type="EMBL" id="MFC6669123.1"/>
    </source>
</evidence>
<dbReference type="NCBIfam" id="TIGR00229">
    <property type="entry name" value="sensory_box"/>
    <property type="match status" value="1"/>
</dbReference>
<dbReference type="InterPro" id="IPR000014">
    <property type="entry name" value="PAS"/>
</dbReference>
<dbReference type="PROSITE" id="PS50885">
    <property type="entry name" value="HAMP"/>
    <property type="match status" value="1"/>
</dbReference>
<dbReference type="Gene3D" id="3.30.450.20">
    <property type="entry name" value="PAS domain"/>
    <property type="match status" value="1"/>
</dbReference>
<comment type="caution">
    <text evidence="4">The sequence shown here is derived from an EMBL/GenBank/DDBJ whole genome shotgun (WGS) entry which is preliminary data.</text>
</comment>
<dbReference type="SMART" id="SM00304">
    <property type="entry name" value="HAMP"/>
    <property type="match status" value="1"/>
</dbReference>
<feature type="domain" description="HAMP" evidence="3">
    <location>
        <begin position="95"/>
        <end position="146"/>
    </location>
</feature>
<sequence>MTDSDMLRVEVLDEGLHPVADRHSPLWEEIADTRVIEQPILYRNAHIEQQAGLLRVTVGQTRLYNSIRQQIEEISILLFSLVLAVLICTWIIQTRVIGRPLNRLLETIITSRERPFQRLHWPIPDEFGRISAAFNRMQDNLEQQHRALAESELRFRSLYNRTPALLLILSRDGTIIDTSDHLLEFLGFNRNDLIGTPWHN</sequence>
<proteinExistence type="predicted"/>
<evidence type="ECO:0000259" key="2">
    <source>
        <dbReference type="PROSITE" id="PS50112"/>
    </source>
</evidence>
<dbReference type="RefSeq" id="WP_379907694.1">
    <property type="nucleotide sequence ID" value="NZ_JBHSWE010000001.1"/>
</dbReference>
<dbReference type="Gene3D" id="6.10.340.10">
    <property type="match status" value="1"/>
</dbReference>
<evidence type="ECO:0000259" key="3">
    <source>
        <dbReference type="PROSITE" id="PS50885"/>
    </source>
</evidence>
<keyword evidence="1" id="KW-1133">Transmembrane helix</keyword>
<dbReference type="Pfam" id="PF00672">
    <property type="entry name" value="HAMP"/>
    <property type="match status" value="1"/>
</dbReference>
<evidence type="ECO:0000313" key="5">
    <source>
        <dbReference type="Proteomes" id="UP001596422"/>
    </source>
</evidence>
<dbReference type="InterPro" id="IPR035965">
    <property type="entry name" value="PAS-like_dom_sf"/>
</dbReference>
<feature type="domain" description="PAS" evidence="2">
    <location>
        <begin position="151"/>
        <end position="195"/>
    </location>
</feature>